<gene>
    <name evidence="4" type="ORF">FHK87_25155</name>
</gene>
<dbReference type="AlphaFoldDB" id="A0A504ISF6"/>
<dbReference type="PANTHER" id="PTHR30273">
    <property type="entry name" value="PERIPLASMIC SIGNAL SENSOR AND SIGMA FACTOR ACTIVATOR FECR-RELATED"/>
    <property type="match status" value="1"/>
</dbReference>
<dbReference type="InterPro" id="IPR012373">
    <property type="entry name" value="Ferrdict_sens_TM"/>
</dbReference>
<dbReference type="EMBL" id="VFWZ01000011">
    <property type="protein sequence ID" value="TPN81276.1"/>
    <property type="molecule type" value="Genomic_DNA"/>
</dbReference>
<dbReference type="Pfam" id="PF16344">
    <property type="entry name" value="FecR_C"/>
    <property type="match status" value="1"/>
</dbReference>
<sequence>MKKEDVISKWLDHETLTPDELETFKSLNEHDSYVQISDTAKKFKAPEYDVEDHLISLTSQLQTHKSKRNTKSYVSMILKVAAMFVLFFGIYFTFFYSPLTTVDTAITQKTSVELPDTSIVELNALSSIKYNNDSWQNNREISLEGEAFFKVAKGKKFDVETASGIVSVLGTQFNVKQRNNYFEVVCYEGLVSVTYQNNVIKLPAGNAFRVINNEISNYKTSAVAPDWKENRSSFKSTPYQYILEEFERQYNVTILTKNVSLDKLFTGNFVHSDIQTALQSITIPMHLKYEIKNKTITLSKE</sequence>
<dbReference type="GO" id="GO:0016989">
    <property type="term" value="F:sigma factor antagonist activity"/>
    <property type="evidence" value="ECO:0007669"/>
    <property type="project" value="TreeGrafter"/>
</dbReference>
<feature type="domain" description="FecR protein" evidence="2">
    <location>
        <begin position="101"/>
        <end position="191"/>
    </location>
</feature>
<dbReference type="InterPro" id="IPR032508">
    <property type="entry name" value="FecR_C"/>
</dbReference>
<feature type="transmembrane region" description="Helical" evidence="1">
    <location>
        <begin position="73"/>
        <end position="96"/>
    </location>
</feature>
<keyword evidence="1" id="KW-1133">Transmembrane helix</keyword>
<protein>
    <submittedName>
        <fullName evidence="4">FecR family protein</fullName>
    </submittedName>
</protein>
<organism evidence="4 5">
    <name type="scientific">Aquimarina algicola</name>
    <dbReference type="NCBI Taxonomy" id="2589995"/>
    <lineage>
        <taxon>Bacteria</taxon>
        <taxon>Pseudomonadati</taxon>
        <taxon>Bacteroidota</taxon>
        <taxon>Flavobacteriia</taxon>
        <taxon>Flavobacteriales</taxon>
        <taxon>Flavobacteriaceae</taxon>
        <taxon>Aquimarina</taxon>
    </lineage>
</organism>
<dbReference type="Gene3D" id="3.55.50.30">
    <property type="match status" value="1"/>
</dbReference>
<comment type="caution">
    <text evidence="4">The sequence shown here is derived from an EMBL/GenBank/DDBJ whole genome shotgun (WGS) entry which is preliminary data.</text>
</comment>
<feature type="domain" description="Protein FecR C-terminal" evidence="3">
    <location>
        <begin position="233"/>
        <end position="298"/>
    </location>
</feature>
<evidence type="ECO:0000313" key="5">
    <source>
        <dbReference type="Proteomes" id="UP000315540"/>
    </source>
</evidence>
<keyword evidence="1" id="KW-0812">Transmembrane</keyword>
<keyword evidence="5" id="KW-1185">Reference proteome</keyword>
<keyword evidence="1" id="KW-0472">Membrane</keyword>
<dbReference type="Proteomes" id="UP000315540">
    <property type="component" value="Unassembled WGS sequence"/>
</dbReference>
<dbReference type="OrthoDB" id="1097347at2"/>
<dbReference type="Gene3D" id="2.60.120.1440">
    <property type="match status" value="1"/>
</dbReference>
<accession>A0A504ISF6</accession>
<dbReference type="RefSeq" id="WP_140597650.1">
    <property type="nucleotide sequence ID" value="NZ_VFWZ01000011.1"/>
</dbReference>
<evidence type="ECO:0000259" key="3">
    <source>
        <dbReference type="Pfam" id="PF16344"/>
    </source>
</evidence>
<evidence type="ECO:0000259" key="2">
    <source>
        <dbReference type="Pfam" id="PF04773"/>
    </source>
</evidence>
<dbReference type="Pfam" id="PF04773">
    <property type="entry name" value="FecR"/>
    <property type="match status" value="1"/>
</dbReference>
<reference evidence="4 5" key="1">
    <citation type="submission" date="2019-06" db="EMBL/GenBank/DDBJ databases">
        <authorList>
            <person name="Meng X."/>
        </authorList>
    </citation>
    <scope>NUCLEOTIDE SEQUENCE [LARGE SCALE GENOMIC DNA]</scope>
    <source>
        <strain evidence="4 5">M625</strain>
    </source>
</reference>
<dbReference type="PANTHER" id="PTHR30273:SF2">
    <property type="entry name" value="PROTEIN FECR"/>
    <property type="match status" value="1"/>
</dbReference>
<evidence type="ECO:0000256" key="1">
    <source>
        <dbReference type="SAM" id="Phobius"/>
    </source>
</evidence>
<dbReference type="InterPro" id="IPR006860">
    <property type="entry name" value="FecR"/>
</dbReference>
<proteinExistence type="predicted"/>
<evidence type="ECO:0000313" key="4">
    <source>
        <dbReference type="EMBL" id="TPN81276.1"/>
    </source>
</evidence>
<dbReference type="PIRSF" id="PIRSF018266">
    <property type="entry name" value="FecR"/>
    <property type="match status" value="1"/>
</dbReference>
<name>A0A504ISF6_9FLAO</name>